<organism evidence="8">
    <name type="scientific">Deinococcus sonorensis KR-87</name>
    <dbReference type="NCBI Taxonomy" id="694439"/>
    <lineage>
        <taxon>Bacteria</taxon>
        <taxon>Thermotogati</taxon>
        <taxon>Deinococcota</taxon>
        <taxon>Deinococci</taxon>
        <taxon>Deinococcales</taxon>
        <taxon>Deinococcaceae</taxon>
        <taxon>Deinococcus</taxon>
    </lineage>
</organism>
<gene>
    <name evidence="8" type="ORF">ABOD76_20420</name>
</gene>
<dbReference type="InterPro" id="IPR003661">
    <property type="entry name" value="HisK_dim/P_dom"/>
</dbReference>
<dbReference type="InterPro" id="IPR036097">
    <property type="entry name" value="HisK_dim/P_sf"/>
</dbReference>
<dbReference type="PANTHER" id="PTHR43304">
    <property type="entry name" value="PHYTOCHROME-LIKE PROTEIN CPH1"/>
    <property type="match status" value="1"/>
</dbReference>
<dbReference type="PROSITE" id="PS50109">
    <property type="entry name" value="HIS_KIN"/>
    <property type="match status" value="1"/>
</dbReference>
<dbReference type="SUPFAM" id="SSF55874">
    <property type="entry name" value="ATPase domain of HSP90 chaperone/DNA topoisomerase II/histidine kinase"/>
    <property type="match status" value="1"/>
</dbReference>
<evidence type="ECO:0000256" key="2">
    <source>
        <dbReference type="ARBA" id="ARBA00012438"/>
    </source>
</evidence>
<dbReference type="CDD" id="cd00082">
    <property type="entry name" value="HisKA"/>
    <property type="match status" value="1"/>
</dbReference>
<dbReference type="Pfam" id="PF00512">
    <property type="entry name" value="HisKA"/>
    <property type="match status" value="1"/>
</dbReference>
<dbReference type="Gene3D" id="3.30.450.40">
    <property type="match status" value="1"/>
</dbReference>
<sequence length="671" mass="73860">MSPTPDRQAGADGQFRLLDALPQMVWQASCSGELRFANRAWQQYTGLHTLQPGLGFEQALHPDDREAALQAWQACCASGQPFVQAVRMLRPDGSVRWFEIEGRALPEALWLCSCTDIHERVVADDWQQQTLAALQAQHDRARQDARQAEALLALTRLLAHASDEAEVLRVLTDEGVSAAGAAMGATVLASADGQTLEWLSGLGAPETLMQRRTQEVQQNIRFPLTEALLTREHVYVSTREEQLERYPACTLDAAGLRVEACAALPLQVGQQTGALALMFREAQEFSPEQRRFLEVLAGQLGQALERVRLARTEREHHRATELRAQQSVAALKTVMDSIPLILYAVDPHGQLTVVDGQGLAVLGVKQGDLVGRSLWELAHTVPKIVQPTEQALAGTAGQHTFQMAGHDFEGWFVPQPGSGGMIGVLLPITERAQAQRDLLEANEQLRRSNAELERFAHVAAHDLQEPLRTVTSFAGLLHRHYAGQLDSRADRYLNNMVGGAERMKRLVDDLLTYTRLSQDQRPHIPVDLNQVLQHALRLLHGPLQASGASVQAGPLPQVRGDRAQLTTLLYQLIGNALKFRGAEPPVIRLSAARQGGQWQLSVHDNGLGIGAEYRERIFELFERLHTREQYDGNGMGLAVCRKIVQLHGGEIHAEDGTGGEGSTFVFTLPAT</sequence>
<evidence type="ECO:0000259" key="7">
    <source>
        <dbReference type="PROSITE" id="PS50112"/>
    </source>
</evidence>
<dbReference type="EMBL" id="CP158300">
    <property type="protein sequence ID" value="XBV87419.1"/>
    <property type="molecule type" value="Genomic_DNA"/>
</dbReference>
<comment type="catalytic activity">
    <reaction evidence="1">
        <text>ATP + protein L-histidine = ADP + protein N-phospho-L-histidine.</text>
        <dbReference type="EC" id="2.7.13.3"/>
    </reaction>
</comment>
<dbReference type="GO" id="GO:0005524">
    <property type="term" value="F:ATP binding"/>
    <property type="evidence" value="ECO:0007669"/>
    <property type="project" value="UniProtKB-KW"/>
</dbReference>
<dbReference type="Gene3D" id="3.30.565.10">
    <property type="entry name" value="Histidine kinase-like ATPase, C-terminal domain"/>
    <property type="match status" value="1"/>
</dbReference>
<dbReference type="SMART" id="SM00091">
    <property type="entry name" value="PAS"/>
    <property type="match status" value="2"/>
</dbReference>
<feature type="domain" description="Histidine kinase" evidence="6">
    <location>
        <begin position="458"/>
        <end position="671"/>
    </location>
</feature>
<evidence type="ECO:0000259" key="6">
    <source>
        <dbReference type="PROSITE" id="PS50109"/>
    </source>
</evidence>
<dbReference type="PANTHER" id="PTHR43304:SF1">
    <property type="entry name" value="PAC DOMAIN-CONTAINING PROTEIN"/>
    <property type="match status" value="1"/>
</dbReference>
<dbReference type="NCBIfam" id="TIGR00229">
    <property type="entry name" value="sensory_box"/>
    <property type="match status" value="1"/>
</dbReference>
<keyword evidence="8" id="KW-0614">Plasmid</keyword>
<dbReference type="InterPro" id="IPR003018">
    <property type="entry name" value="GAF"/>
</dbReference>
<feature type="domain" description="PAS" evidence="7">
    <location>
        <begin position="327"/>
        <end position="379"/>
    </location>
</feature>
<keyword evidence="8" id="KW-0547">Nucleotide-binding</keyword>
<dbReference type="InterPro" id="IPR004358">
    <property type="entry name" value="Sig_transdc_His_kin-like_C"/>
</dbReference>
<dbReference type="Gene3D" id="1.10.287.130">
    <property type="match status" value="1"/>
</dbReference>
<geneLocation type="plasmid" evidence="8">
    <name>pDson02</name>
</geneLocation>
<reference evidence="8" key="1">
    <citation type="submission" date="2024-06" db="EMBL/GenBank/DDBJ databases">
        <title>Draft Genome Sequence of Deinococcus sonorensis Type Strain KR-87, a Biofilm Producing Representative of the Genus Deinococcus.</title>
        <authorList>
            <person name="Boren L.S."/>
            <person name="Grosso R.A."/>
            <person name="Hugenberg-Cox A.N."/>
            <person name="Hill J.T.E."/>
            <person name="Albert C.M."/>
            <person name="Tuohy J.M."/>
        </authorList>
    </citation>
    <scope>NUCLEOTIDE SEQUENCE</scope>
    <source>
        <strain evidence="8">KR-87</strain>
        <plasmid evidence="8">pDson02</plasmid>
    </source>
</reference>
<dbReference type="InterPro" id="IPR029016">
    <property type="entry name" value="GAF-like_dom_sf"/>
</dbReference>
<dbReference type="InterPro" id="IPR052162">
    <property type="entry name" value="Sensor_kinase/Photoreceptor"/>
</dbReference>
<dbReference type="InterPro" id="IPR035965">
    <property type="entry name" value="PAS-like_dom_sf"/>
</dbReference>
<evidence type="ECO:0000256" key="1">
    <source>
        <dbReference type="ARBA" id="ARBA00000085"/>
    </source>
</evidence>
<keyword evidence="5" id="KW-0418">Kinase</keyword>
<protein>
    <recommendedName>
        <fullName evidence="2">histidine kinase</fullName>
        <ecNumber evidence="2">2.7.13.3</ecNumber>
    </recommendedName>
</protein>
<dbReference type="InterPro" id="IPR005467">
    <property type="entry name" value="His_kinase_dom"/>
</dbReference>
<dbReference type="SMART" id="SM00388">
    <property type="entry name" value="HisKA"/>
    <property type="match status" value="1"/>
</dbReference>
<name>A0AAU7UHN6_9DEIO</name>
<dbReference type="InterPro" id="IPR036890">
    <property type="entry name" value="HATPase_C_sf"/>
</dbReference>
<dbReference type="EC" id="2.7.13.3" evidence="2"/>
<evidence type="ECO:0000256" key="5">
    <source>
        <dbReference type="ARBA" id="ARBA00022777"/>
    </source>
</evidence>
<dbReference type="InterPro" id="IPR000014">
    <property type="entry name" value="PAS"/>
</dbReference>
<dbReference type="RefSeq" id="WP_350245567.1">
    <property type="nucleotide sequence ID" value="NZ_CP158300.1"/>
</dbReference>
<dbReference type="Gene3D" id="3.30.450.20">
    <property type="entry name" value="PAS domain"/>
    <property type="match status" value="2"/>
</dbReference>
<keyword evidence="3" id="KW-0597">Phosphoprotein</keyword>
<keyword evidence="4" id="KW-0808">Transferase</keyword>
<proteinExistence type="predicted"/>
<accession>A0AAU7UHN6</accession>
<dbReference type="PRINTS" id="PR00344">
    <property type="entry name" value="BCTRLSENSOR"/>
</dbReference>
<dbReference type="AlphaFoldDB" id="A0AAU7UHN6"/>
<dbReference type="SUPFAM" id="SSF55785">
    <property type="entry name" value="PYP-like sensor domain (PAS domain)"/>
    <property type="match status" value="2"/>
</dbReference>
<evidence type="ECO:0000256" key="3">
    <source>
        <dbReference type="ARBA" id="ARBA00022553"/>
    </source>
</evidence>
<dbReference type="Pfam" id="PF13185">
    <property type="entry name" value="GAF_2"/>
    <property type="match status" value="1"/>
</dbReference>
<dbReference type="Pfam" id="PF02518">
    <property type="entry name" value="HATPase_c"/>
    <property type="match status" value="1"/>
</dbReference>
<dbReference type="SUPFAM" id="SSF55781">
    <property type="entry name" value="GAF domain-like"/>
    <property type="match status" value="1"/>
</dbReference>
<dbReference type="SUPFAM" id="SSF47384">
    <property type="entry name" value="Homodimeric domain of signal transducing histidine kinase"/>
    <property type="match status" value="1"/>
</dbReference>
<dbReference type="KEGG" id="dsc:ABOD76_20420"/>
<evidence type="ECO:0000313" key="8">
    <source>
        <dbReference type="EMBL" id="XBV87419.1"/>
    </source>
</evidence>
<keyword evidence="8" id="KW-0067">ATP-binding</keyword>
<dbReference type="SMART" id="SM00387">
    <property type="entry name" value="HATPase_c"/>
    <property type="match status" value="1"/>
</dbReference>
<dbReference type="GO" id="GO:0000155">
    <property type="term" value="F:phosphorelay sensor kinase activity"/>
    <property type="evidence" value="ECO:0007669"/>
    <property type="project" value="InterPro"/>
</dbReference>
<evidence type="ECO:0000256" key="4">
    <source>
        <dbReference type="ARBA" id="ARBA00022679"/>
    </source>
</evidence>
<dbReference type="InterPro" id="IPR003594">
    <property type="entry name" value="HATPase_dom"/>
</dbReference>
<dbReference type="InterPro" id="IPR013655">
    <property type="entry name" value="PAS_fold_3"/>
</dbReference>
<dbReference type="PROSITE" id="PS50112">
    <property type="entry name" value="PAS"/>
    <property type="match status" value="1"/>
</dbReference>
<dbReference type="Pfam" id="PF08447">
    <property type="entry name" value="PAS_3"/>
    <property type="match status" value="1"/>
</dbReference>
<dbReference type="CDD" id="cd00130">
    <property type="entry name" value="PAS"/>
    <property type="match status" value="1"/>
</dbReference>